<dbReference type="Proteomes" id="UP001375743">
    <property type="component" value="Unassembled WGS sequence"/>
</dbReference>
<sequence length="145" mass="15526">MRAHGMLVAAILAMILGPAAPASARTSEEAPAEGEAAQQMPGFLPVSDIVIPVVSRGRFAGYVMVKASLEFPTPDIAKSAQPWLPKIMDAWIRTMYGLAQRGHFENGTVDPELLKKQLLQAAIDTLKEGAPTDVLITQALFTRAS</sequence>
<protein>
    <recommendedName>
        <fullName evidence="4">Flagellar protein FliL</fullName>
    </recommendedName>
</protein>
<keyword evidence="1" id="KW-0732">Signal</keyword>
<evidence type="ECO:0000313" key="3">
    <source>
        <dbReference type="Proteomes" id="UP001375743"/>
    </source>
</evidence>
<evidence type="ECO:0008006" key="4">
    <source>
        <dbReference type="Google" id="ProtNLM"/>
    </source>
</evidence>
<feature type="signal peptide" evidence="1">
    <location>
        <begin position="1"/>
        <end position="24"/>
    </location>
</feature>
<feature type="chain" id="PRO_5045137800" description="Flagellar protein FliL" evidence="1">
    <location>
        <begin position="25"/>
        <end position="145"/>
    </location>
</feature>
<name>A0ABU8XUY4_9PROT</name>
<dbReference type="RefSeq" id="WP_418160860.1">
    <property type="nucleotide sequence ID" value="NZ_JBBLZC010000020.1"/>
</dbReference>
<evidence type="ECO:0000256" key="1">
    <source>
        <dbReference type="SAM" id="SignalP"/>
    </source>
</evidence>
<organism evidence="2 3">
    <name type="scientific">Benzoatithermus flavus</name>
    <dbReference type="NCBI Taxonomy" id="3108223"/>
    <lineage>
        <taxon>Bacteria</taxon>
        <taxon>Pseudomonadati</taxon>
        <taxon>Pseudomonadota</taxon>
        <taxon>Alphaproteobacteria</taxon>
        <taxon>Geminicoccales</taxon>
        <taxon>Geminicoccaceae</taxon>
        <taxon>Benzoatithermus</taxon>
    </lineage>
</organism>
<evidence type="ECO:0000313" key="2">
    <source>
        <dbReference type="EMBL" id="MEK0085012.1"/>
    </source>
</evidence>
<keyword evidence="3" id="KW-1185">Reference proteome</keyword>
<accession>A0ABU8XUY4</accession>
<proteinExistence type="predicted"/>
<dbReference type="EMBL" id="JBBLZC010000020">
    <property type="protein sequence ID" value="MEK0085012.1"/>
    <property type="molecule type" value="Genomic_DNA"/>
</dbReference>
<gene>
    <name evidence="2" type="ORF">U1T56_17800</name>
</gene>
<comment type="caution">
    <text evidence="2">The sequence shown here is derived from an EMBL/GenBank/DDBJ whole genome shotgun (WGS) entry which is preliminary data.</text>
</comment>
<reference evidence="2 3" key="1">
    <citation type="submission" date="2024-01" db="EMBL/GenBank/DDBJ databases">
        <title>Multi-omics insights into the function and evolution of sodium benzoate biodegradation pathways in Benzoatithermus flavus gen. nov., sp. nov. from hot spring.</title>
        <authorList>
            <person name="Hu C.-J."/>
            <person name="Li W.-J."/>
        </authorList>
    </citation>
    <scope>NUCLEOTIDE SEQUENCE [LARGE SCALE GENOMIC DNA]</scope>
    <source>
        <strain evidence="2 3">SYSU G07066</strain>
    </source>
</reference>